<accession>A0AAU7D7Q3</accession>
<gene>
    <name evidence="2" type="ORF">P4G45_15050</name>
    <name evidence="3" type="ORF">P8936_16005</name>
</gene>
<accession>A0AAU7CVU9</accession>
<dbReference type="AlphaFoldDB" id="A0AAU7CVU9"/>
<proteinExistence type="predicted"/>
<keyword evidence="1" id="KW-0472">Membrane</keyword>
<dbReference type="EMBL" id="CP121195">
    <property type="protein sequence ID" value="XBH13172.1"/>
    <property type="molecule type" value="Genomic_DNA"/>
</dbReference>
<reference evidence="2" key="1">
    <citation type="submission" date="2023-03" db="EMBL/GenBank/DDBJ databases">
        <title>Edaphobacter sp.</title>
        <authorList>
            <person name="Huber K.J."/>
            <person name="Papendorf J."/>
            <person name="Pilke C."/>
            <person name="Bunk B."/>
            <person name="Sproeer C."/>
            <person name="Pester M."/>
        </authorList>
    </citation>
    <scope>NUCLEOTIDE SEQUENCE</scope>
    <source>
        <strain evidence="2">DSM 109919</strain>
        <strain evidence="3">DSM 109920</strain>
    </source>
</reference>
<keyword evidence="1" id="KW-0812">Transmembrane</keyword>
<dbReference type="EMBL" id="CP121194">
    <property type="protein sequence ID" value="XBH09787.1"/>
    <property type="molecule type" value="Genomic_DNA"/>
</dbReference>
<dbReference type="RefSeq" id="WP_348267296.1">
    <property type="nucleotide sequence ID" value="NZ_CP121194.1"/>
</dbReference>
<protein>
    <submittedName>
        <fullName evidence="2">Uncharacterized protein</fullName>
    </submittedName>
</protein>
<evidence type="ECO:0000313" key="2">
    <source>
        <dbReference type="EMBL" id="XBH09787.1"/>
    </source>
</evidence>
<keyword evidence="1" id="KW-1133">Transmembrane helix</keyword>
<dbReference type="KEGG" id="epl:P4G45_15050"/>
<evidence type="ECO:0000256" key="1">
    <source>
        <dbReference type="SAM" id="Phobius"/>
    </source>
</evidence>
<organism evidence="2">
    <name type="scientific">Edaphobacter paludis</name>
    <dbReference type="NCBI Taxonomy" id="3035702"/>
    <lineage>
        <taxon>Bacteria</taxon>
        <taxon>Pseudomonadati</taxon>
        <taxon>Acidobacteriota</taxon>
        <taxon>Terriglobia</taxon>
        <taxon>Terriglobales</taxon>
        <taxon>Acidobacteriaceae</taxon>
        <taxon>Edaphobacter</taxon>
    </lineage>
</organism>
<feature type="transmembrane region" description="Helical" evidence="1">
    <location>
        <begin position="44"/>
        <end position="64"/>
    </location>
</feature>
<sequence length="198" mass="21841">MKDFDELLDGVLREDASAQPRTGLEARVMARVRTDGQRRPVWRLVTWGMIAAALPVCVVALLVWPRSVSPVRHMKEVPAVSGSMSPERAAAEPVRTQPRRVAEAKTSVRHENTRVVYEEKSFPKLDVFPTPSVVAEPVRELAEVSQRHPGEIVPGLADSAAERKPPAALNIEPIVIAKIEIAPLYPVQDPRAKEAQGR</sequence>
<evidence type="ECO:0000313" key="3">
    <source>
        <dbReference type="EMBL" id="XBH13172.1"/>
    </source>
</evidence>
<name>A0AAU7CVU9_9BACT</name>